<accession>A0A841T2Q3</accession>
<name>A0A841T2Q3_9BACL</name>
<comment type="caution">
    <text evidence="5">The sequence shown here is derived from an EMBL/GenBank/DDBJ whole genome shotgun (WGS) entry which is preliminary data.</text>
</comment>
<dbReference type="InterPro" id="IPR041916">
    <property type="entry name" value="Anti_sigma_zinc_sf"/>
</dbReference>
<comment type="similarity">
    <text evidence="1">Belongs to the zinc-associated anti-sigma factor (ZAS) superfamily. Anti-sigma-W factor family.</text>
</comment>
<organism evidence="5 6">
    <name type="scientific">Cohnella thailandensis</name>
    <dbReference type="NCBI Taxonomy" id="557557"/>
    <lineage>
        <taxon>Bacteria</taxon>
        <taxon>Bacillati</taxon>
        <taxon>Bacillota</taxon>
        <taxon>Bacilli</taxon>
        <taxon>Bacillales</taxon>
        <taxon>Paenibacillaceae</taxon>
        <taxon>Cohnella</taxon>
    </lineage>
</organism>
<dbReference type="Pfam" id="PF13490">
    <property type="entry name" value="zf-HC2"/>
    <property type="match status" value="1"/>
</dbReference>
<proteinExistence type="inferred from homology"/>
<protein>
    <recommendedName>
        <fullName evidence="2">Anti-sigma-W factor RsiW</fullName>
    </recommendedName>
</protein>
<dbReference type="EMBL" id="JACJVQ010000013">
    <property type="protein sequence ID" value="MBB6635371.1"/>
    <property type="molecule type" value="Genomic_DNA"/>
</dbReference>
<evidence type="ECO:0000256" key="2">
    <source>
        <dbReference type="ARBA" id="ARBA00024438"/>
    </source>
</evidence>
<dbReference type="RefSeq" id="WP_185120606.1">
    <property type="nucleotide sequence ID" value="NZ_JACJVQ010000013.1"/>
</dbReference>
<evidence type="ECO:0000256" key="3">
    <source>
        <dbReference type="SAM" id="Phobius"/>
    </source>
</evidence>
<dbReference type="Proteomes" id="UP000535838">
    <property type="component" value="Unassembled WGS sequence"/>
</dbReference>
<keyword evidence="3" id="KW-1133">Transmembrane helix</keyword>
<feature type="transmembrane region" description="Helical" evidence="3">
    <location>
        <begin position="104"/>
        <end position="124"/>
    </location>
</feature>
<evidence type="ECO:0000313" key="6">
    <source>
        <dbReference type="Proteomes" id="UP000535838"/>
    </source>
</evidence>
<dbReference type="AlphaFoldDB" id="A0A841T2Q3"/>
<gene>
    <name evidence="5" type="ORF">H7B67_14730</name>
</gene>
<keyword evidence="3" id="KW-0812">Transmembrane</keyword>
<evidence type="ECO:0000256" key="1">
    <source>
        <dbReference type="ARBA" id="ARBA00024353"/>
    </source>
</evidence>
<sequence>MRSDCDLQQEKFSDYWDEALPSHERIKFELHLASCPACKEEYRFWEESSALIREIGQSDALDIDTATVEEINRNVMNRIYAEQDWFLPASRRLYAFGSGFRRRMGSLIAALLAIFFCRLVYAIYEKTHSPDTPYTGVMDTASAFNPGDSVPSGMIVDVPVASLSDPIVLRVDPAVPEYWIAFALLGVLMSLLTMNWFARVRA</sequence>
<dbReference type="InterPro" id="IPR027383">
    <property type="entry name" value="Znf_put"/>
</dbReference>
<evidence type="ECO:0000313" key="5">
    <source>
        <dbReference type="EMBL" id="MBB6635371.1"/>
    </source>
</evidence>
<reference evidence="5 6" key="1">
    <citation type="submission" date="2020-08" db="EMBL/GenBank/DDBJ databases">
        <title>Cohnella phylogeny.</title>
        <authorList>
            <person name="Dunlap C."/>
        </authorList>
    </citation>
    <scope>NUCLEOTIDE SEQUENCE [LARGE SCALE GENOMIC DNA]</scope>
    <source>
        <strain evidence="5 6">DSM 25241</strain>
    </source>
</reference>
<feature type="transmembrane region" description="Helical" evidence="3">
    <location>
        <begin position="178"/>
        <end position="198"/>
    </location>
</feature>
<keyword evidence="6" id="KW-1185">Reference proteome</keyword>
<keyword evidence="3" id="KW-0472">Membrane</keyword>
<evidence type="ECO:0000259" key="4">
    <source>
        <dbReference type="Pfam" id="PF13490"/>
    </source>
</evidence>
<dbReference type="Gene3D" id="1.10.10.1320">
    <property type="entry name" value="Anti-sigma factor, zinc-finger domain"/>
    <property type="match status" value="1"/>
</dbReference>
<feature type="domain" description="Putative zinc-finger" evidence="4">
    <location>
        <begin position="8"/>
        <end position="38"/>
    </location>
</feature>